<dbReference type="PANTHER" id="PTHR28074:SF1">
    <property type="entry name" value="ATP SYNTHASE SUBUNIT K, MITOCHONDRIAL"/>
    <property type="match status" value="1"/>
</dbReference>
<dbReference type="PANTHER" id="PTHR28074">
    <property type="entry name" value="ATP SYNTHASE SUBUNIT K, MITOCHONDRIAL"/>
    <property type="match status" value="1"/>
</dbReference>
<gene>
    <name evidence="4" type="ORF">CTRG_03516</name>
</gene>
<name>C5MBS4_CANTT</name>
<protein>
    <recommendedName>
        <fullName evidence="6">ATP synthase subunit K, mitochondrial</fullName>
    </recommendedName>
</protein>
<accession>C5MBS4</accession>
<sequence>MENEEEENWVVFGFDFDFIISLLNLATKYQKKKMSHTTNIKIIYVIGSVRCTAYNHPIKLNQSFFLFFFFSFHFSDSTERTNKKKSKVYLLSSHFINYHNYILTMGAAYHILGRTVQPHQLAIATLGTVVFFTLPKPWGAAQPTTPPINAASPEEEKYIQDFLAKHTETAKEHH</sequence>
<proteinExistence type="predicted"/>
<dbReference type="RefSeq" id="XP_002549219.1">
    <property type="nucleotide sequence ID" value="XM_002549173.1"/>
</dbReference>
<dbReference type="KEGG" id="ctp:CTRG_03516"/>
<dbReference type="OrthoDB" id="2094445at2759"/>
<evidence type="ECO:0000313" key="4">
    <source>
        <dbReference type="EMBL" id="EER33091.1"/>
    </source>
</evidence>
<comment type="subcellular location">
    <subcellularLocation>
        <location evidence="1">Mitochondrion membrane</location>
    </subcellularLocation>
</comment>
<keyword evidence="5" id="KW-1185">Reference proteome</keyword>
<evidence type="ECO:0000313" key="5">
    <source>
        <dbReference type="Proteomes" id="UP000002037"/>
    </source>
</evidence>
<organism evidence="4 5">
    <name type="scientific">Candida tropicalis (strain ATCC MYA-3404 / T1)</name>
    <name type="common">Yeast</name>
    <dbReference type="NCBI Taxonomy" id="294747"/>
    <lineage>
        <taxon>Eukaryota</taxon>
        <taxon>Fungi</taxon>
        <taxon>Dikarya</taxon>
        <taxon>Ascomycota</taxon>
        <taxon>Saccharomycotina</taxon>
        <taxon>Pichiomycetes</taxon>
        <taxon>Debaryomycetaceae</taxon>
        <taxon>Candida/Lodderomyces clade</taxon>
        <taxon>Candida</taxon>
    </lineage>
</organism>
<dbReference type="AlphaFoldDB" id="C5MBS4"/>
<evidence type="ECO:0000256" key="1">
    <source>
        <dbReference type="ARBA" id="ARBA00004325"/>
    </source>
</evidence>
<dbReference type="EMBL" id="GG692398">
    <property type="protein sequence ID" value="EER33091.1"/>
    <property type="molecule type" value="Genomic_DNA"/>
</dbReference>
<dbReference type="InterPro" id="IPR021278">
    <property type="entry name" value="ATP19"/>
</dbReference>
<evidence type="ECO:0000256" key="3">
    <source>
        <dbReference type="ARBA" id="ARBA00023136"/>
    </source>
</evidence>
<dbReference type="Pfam" id="PF11022">
    <property type="entry name" value="ATP19"/>
    <property type="match status" value="1"/>
</dbReference>
<dbReference type="GO" id="GO:0015986">
    <property type="term" value="P:proton motive force-driven ATP synthesis"/>
    <property type="evidence" value="ECO:0007669"/>
    <property type="project" value="TreeGrafter"/>
</dbReference>
<dbReference type="GO" id="GO:0031966">
    <property type="term" value="C:mitochondrial membrane"/>
    <property type="evidence" value="ECO:0007669"/>
    <property type="project" value="UniProtKB-SubCell"/>
</dbReference>
<evidence type="ECO:0000256" key="2">
    <source>
        <dbReference type="ARBA" id="ARBA00023128"/>
    </source>
</evidence>
<evidence type="ECO:0008006" key="6">
    <source>
        <dbReference type="Google" id="ProtNLM"/>
    </source>
</evidence>
<keyword evidence="2" id="KW-0496">Mitochondrion</keyword>
<dbReference type="GeneID" id="8298043"/>
<reference evidence="4 5" key="1">
    <citation type="journal article" date="2009" name="Nature">
        <title>Evolution of pathogenicity and sexual reproduction in eight Candida genomes.</title>
        <authorList>
            <person name="Butler G."/>
            <person name="Rasmussen M.D."/>
            <person name="Lin M.F."/>
            <person name="Santos M.A."/>
            <person name="Sakthikumar S."/>
            <person name="Munro C.A."/>
            <person name="Rheinbay E."/>
            <person name="Grabherr M."/>
            <person name="Forche A."/>
            <person name="Reedy J.L."/>
            <person name="Agrafioti I."/>
            <person name="Arnaud M.B."/>
            <person name="Bates S."/>
            <person name="Brown A.J."/>
            <person name="Brunke S."/>
            <person name="Costanzo M.C."/>
            <person name="Fitzpatrick D.A."/>
            <person name="de Groot P.W."/>
            <person name="Harris D."/>
            <person name="Hoyer L.L."/>
            <person name="Hube B."/>
            <person name="Klis F.M."/>
            <person name="Kodira C."/>
            <person name="Lennard N."/>
            <person name="Logue M.E."/>
            <person name="Martin R."/>
            <person name="Neiman A.M."/>
            <person name="Nikolaou E."/>
            <person name="Quail M.A."/>
            <person name="Quinn J."/>
            <person name="Santos M.C."/>
            <person name="Schmitzberger F.F."/>
            <person name="Sherlock G."/>
            <person name="Shah P."/>
            <person name="Silverstein K.A."/>
            <person name="Skrzypek M.S."/>
            <person name="Soll D."/>
            <person name="Staggs R."/>
            <person name="Stansfield I."/>
            <person name="Stumpf M.P."/>
            <person name="Sudbery P.E."/>
            <person name="Srikantha T."/>
            <person name="Zeng Q."/>
            <person name="Berman J."/>
            <person name="Berriman M."/>
            <person name="Heitman J."/>
            <person name="Gow N.A."/>
            <person name="Lorenz M.C."/>
            <person name="Birren B.W."/>
            <person name="Kellis M."/>
            <person name="Cuomo C.A."/>
        </authorList>
    </citation>
    <scope>NUCLEOTIDE SEQUENCE [LARGE SCALE GENOMIC DNA]</scope>
    <source>
        <strain evidence="5">ATCC MYA-3404 / T1</strain>
    </source>
</reference>
<dbReference type="Proteomes" id="UP000002037">
    <property type="component" value="Unassembled WGS sequence"/>
</dbReference>
<dbReference type="eggNOG" id="ENOG502S99W">
    <property type="taxonomic scope" value="Eukaryota"/>
</dbReference>
<dbReference type="VEuPathDB" id="FungiDB:CTRG_03516"/>
<dbReference type="STRING" id="294747.C5MBS4"/>
<keyword evidence="3" id="KW-0472">Membrane</keyword>
<dbReference type="HOGENOM" id="CLU_1539815_0_0_1"/>